<keyword evidence="5" id="KW-0297">G-protein coupled receptor</keyword>
<dbReference type="SUPFAM" id="SSF81321">
    <property type="entry name" value="Family A G protein-coupled receptor-like"/>
    <property type="match status" value="1"/>
</dbReference>
<keyword evidence="2" id="KW-1003">Cell membrane</keyword>
<feature type="domain" description="G-protein coupled receptors family 1 profile" evidence="11">
    <location>
        <begin position="67"/>
        <end position="304"/>
    </location>
</feature>
<dbReference type="CDD" id="cd00637">
    <property type="entry name" value="7tm_classA_rhodopsin-like"/>
    <property type="match status" value="1"/>
</dbReference>
<dbReference type="Proteomes" id="UP000275408">
    <property type="component" value="Unassembled WGS sequence"/>
</dbReference>
<keyword evidence="13" id="KW-1185">Reference proteome</keyword>
<dbReference type="GO" id="GO:0005886">
    <property type="term" value="C:plasma membrane"/>
    <property type="evidence" value="ECO:0007669"/>
    <property type="project" value="UniProtKB-SubCell"/>
</dbReference>
<sequence length="375" mass="42626">MRSEVYSPESENFKIMPEQNMKNVTLEETLKTDRENATIPAPLVKDKATAIFWCSFFILEALVIIIGNLLTTAVFLRTRKLRKRRYYLMINLAISDTLVGALAIPMFVVAYGESRQLWSINPLRSVPVEVNMFFDMFAGFGSIAFLSMIALERLYATLRPFSYRSLKSGWYILFTAIAWITAGSIPTLHIAAINFPTAFHSSTPKAFVISMWVPFLSALLLLICASYVVIWRKVRDVHKSVEKESSLSRICLLITAVSLVAWLPFVIANLVFSMQPVNFTSFMKLFYATKFLHFANSFLNPVLYILKIPEFKEGLSNLCRKKRPIPACDLRSPSSRSDGDEDSVFKGEITPQAHLIISSHVRSSVDLEHEYMVKF</sequence>
<feature type="transmembrane region" description="Helical" evidence="10">
    <location>
        <begin position="132"/>
        <end position="151"/>
    </location>
</feature>
<keyword evidence="8" id="KW-0325">Glycoprotein</keyword>
<evidence type="ECO:0000256" key="6">
    <source>
        <dbReference type="ARBA" id="ARBA00023136"/>
    </source>
</evidence>
<evidence type="ECO:0000256" key="10">
    <source>
        <dbReference type="SAM" id="Phobius"/>
    </source>
</evidence>
<evidence type="ECO:0000313" key="12">
    <source>
        <dbReference type="EMBL" id="RMX60034.1"/>
    </source>
</evidence>
<feature type="transmembrane region" description="Helical" evidence="10">
    <location>
        <begin position="88"/>
        <end position="112"/>
    </location>
</feature>
<dbReference type="PANTHER" id="PTHR24246:SF27">
    <property type="entry name" value="ADENOSINE RECEPTOR, ISOFORM A"/>
    <property type="match status" value="1"/>
</dbReference>
<protein>
    <recommendedName>
        <fullName evidence="11">G-protein coupled receptors family 1 profile domain-containing protein</fullName>
    </recommendedName>
</protein>
<dbReference type="EMBL" id="RCHS01000245">
    <property type="protein sequence ID" value="RMX60034.1"/>
    <property type="molecule type" value="Genomic_DNA"/>
</dbReference>
<evidence type="ECO:0000256" key="4">
    <source>
        <dbReference type="ARBA" id="ARBA00022989"/>
    </source>
</evidence>
<feature type="transmembrane region" description="Helical" evidence="10">
    <location>
        <begin position="171"/>
        <end position="195"/>
    </location>
</feature>
<keyword evidence="9" id="KW-0807">Transducer</keyword>
<keyword evidence="4 10" id="KW-1133">Transmembrane helix</keyword>
<evidence type="ECO:0000256" key="1">
    <source>
        <dbReference type="ARBA" id="ARBA00004651"/>
    </source>
</evidence>
<evidence type="ECO:0000256" key="3">
    <source>
        <dbReference type="ARBA" id="ARBA00022692"/>
    </source>
</evidence>
<proteinExistence type="predicted"/>
<dbReference type="Pfam" id="PF00001">
    <property type="entry name" value="7tm_1"/>
    <property type="match status" value="1"/>
</dbReference>
<comment type="subcellular location">
    <subcellularLocation>
        <location evidence="1">Cell membrane</location>
        <topology evidence="1">Multi-pass membrane protein</topology>
    </subcellularLocation>
</comment>
<accession>A0A3M6V2K6</accession>
<feature type="transmembrane region" description="Helical" evidence="10">
    <location>
        <begin position="50"/>
        <end position="76"/>
    </location>
</feature>
<dbReference type="InterPro" id="IPR017452">
    <property type="entry name" value="GPCR_Rhodpsn_7TM"/>
</dbReference>
<evidence type="ECO:0000256" key="7">
    <source>
        <dbReference type="ARBA" id="ARBA00023170"/>
    </source>
</evidence>
<dbReference type="PRINTS" id="PR00237">
    <property type="entry name" value="GPCRRHODOPSN"/>
</dbReference>
<keyword evidence="7" id="KW-0675">Receptor</keyword>
<feature type="transmembrane region" description="Helical" evidence="10">
    <location>
        <begin position="207"/>
        <end position="230"/>
    </location>
</feature>
<dbReference type="Gene3D" id="1.20.1070.10">
    <property type="entry name" value="Rhodopsin 7-helix transmembrane proteins"/>
    <property type="match status" value="1"/>
</dbReference>
<keyword evidence="3 10" id="KW-0812">Transmembrane</keyword>
<dbReference type="OrthoDB" id="5977334at2759"/>
<evidence type="ECO:0000256" key="2">
    <source>
        <dbReference type="ARBA" id="ARBA00022475"/>
    </source>
</evidence>
<keyword evidence="6 10" id="KW-0472">Membrane</keyword>
<dbReference type="GO" id="GO:0004930">
    <property type="term" value="F:G protein-coupled receptor activity"/>
    <property type="evidence" value="ECO:0007669"/>
    <property type="project" value="UniProtKB-KW"/>
</dbReference>
<evidence type="ECO:0000256" key="5">
    <source>
        <dbReference type="ARBA" id="ARBA00023040"/>
    </source>
</evidence>
<name>A0A3M6V2K6_POCDA</name>
<evidence type="ECO:0000256" key="9">
    <source>
        <dbReference type="ARBA" id="ARBA00023224"/>
    </source>
</evidence>
<evidence type="ECO:0000313" key="13">
    <source>
        <dbReference type="Proteomes" id="UP000275408"/>
    </source>
</evidence>
<feature type="transmembrane region" description="Helical" evidence="10">
    <location>
        <begin position="250"/>
        <end position="273"/>
    </location>
</feature>
<gene>
    <name evidence="12" type="ORF">pdam_00004523</name>
</gene>
<reference evidence="12 13" key="1">
    <citation type="journal article" date="2018" name="Sci. Rep.">
        <title>Comparative analysis of the Pocillopora damicornis genome highlights role of immune system in coral evolution.</title>
        <authorList>
            <person name="Cunning R."/>
            <person name="Bay R.A."/>
            <person name="Gillette P."/>
            <person name="Baker A.C."/>
            <person name="Traylor-Knowles N."/>
        </authorList>
    </citation>
    <scope>NUCLEOTIDE SEQUENCE [LARGE SCALE GENOMIC DNA]</scope>
    <source>
        <strain evidence="12">RSMAS</strain>
        <tissue evidence="12">Whole animal</tissue>
    </source>
</reference>
<dbReference type="InterPro" id="IPR000276">
    <property type="entry name" value="GPCR_Rhodpsn"/>
</dbReference>
<evidence type="ECO:0000259" key="11">
    <source>
        <dbReference type="PROSITE" id="PS50262"/>
    </source>
</evidence>
<dbReference type="PANTHER" id="PTHR24246">
    <property type="entry name" value="OLFACTORY RECEPTOR AND ADENOSINE RECEPTOR"/>
    <property type="match status" value="1"/>
</dbReference>
<dbReference type="PROSITE" id="PS50262">
    <property type="entry name" value="G_PROTEIN_RECEP_F1_2"/>
    <property type="match status" value="1"/>
</dbReference>
<dbReference type="AlphaFoldDB" id="A0A3M6V2K6"/>
<evidence type="ECO:0000256" key="8">
    <source>
        <dbReference type="ARBA" id="ARBA00023180"/>
    </source>
</evidence>
<organism evidence="12 13">
    <name type="scientific">Pocillopora damicornis</name>
    <name type="common">Cauliflower coral</name>
    <name type="synonym">Millepora damicornis</name>
    <dbReference type="NCBI Taxonomy" id="46731"/>
    <lineage>
        <taxon>Eukaryota</taxon>
        <taxon>Metazoa</taxon>
        <taxon>Cnidaria</taxon>
        <taxon>Anthozoa</taxon>
        <taxon>Hexacorallia</taxon>
        <taxon>Scleractinia</taxon>
        <taxon>Astrocoeniina</taxon>
        <taxon>Pocilloporidae</taxon>
        <taxon>Pocillopora</taxon>
    </lineage>
</organism>
<comment type="caution">
    <text evidence="12">The sequence shown here is derived from an EMBL/GenBank/DDBJ whole genome shotgun (WGS) entry which is preliminary data.</text>
</comment>